<feature type="transmembrane region" description="Helical" evidence="7">
    <location>
        <begin position="130"/>
        <end position="154"/>
    </location>
</feature>
<dbReference type="VEuPathDB" id="FungiDB:An18g00960"/>
<keyword evidence="2" id="KW-0813">Transport</keyword>
<feature type="transmembrane region" description="Helical" evidence="7">
    <location>
        <begin position="84"/>
        <end position="109"/>
    </location>
</feature>
<evidence type="ECO:0000256" key="1">
    <source>
        <dbReference type="ARBA" id="ARBA00004141"/>
    </source>
</evidence>
<keyword evidence="3 7" id="KW-0812">Transmembrane</keyword>
<feature type="compositionally biased region" description="Basic and acidic residues" evidence="6">
    <location>
        <begin position="1"/>
        <end position="12"/>
    </location>
</feature>
<dbReference type="AlphaFoldDB" id="A0A505HJR8"/>
<dbReference type="InterPro" id="IPR002293">
    <property type="entry name" value="AA/rel_permease1"/>
</dbReference>
<evidence type="ECO:0000256" key="7">
    <source>
        <dbReference type="SAM" id="Phobius"/>
    </source>
</evidence>
<feature type="transmembrane region" description="Helical" evidence="7">
    <location>
        <begin position="174"/>
        <end position="196"/>
    </location>
</feature>
<dbReference type="PIRSF" id="PIRSF006060">
    <property type="entry name" value="AA_transporter"/>
    <property type="match status" value="1"/>
</dbReference>
<evidence type="ECO:0000256" key="3">
    <source>
        <dbReference type="ARBA" id="ARBA00022692"/>
    </source>
</evidence>
<dbReference type="VEuPathDB" id="FungiDB:ASPNIDRAFT2_1168098"/>
<feature type="transmembrane region" description="Helical" evidence="7">
    <location>
        <begin position="333"/>
        <end position="354"/>
    </location>
</feature>
<dbReference type="Pfam" id="PF13520">
    <property type="entry name" value="AA_permease_2"/>
    <property type="match status" value="1"/>
</dbReference>
<feature type="transmembrane region" description="Helical" evidence="7">
    <location>
        <begin position="494"/>
        <end position="516"/>
    </location>
</feature>
<evidence type="ECO:0000256" key="5">
    <source>
        <dbReference type="ARBA" id="ARBA00023136"/>
    </source>
</evidence>
<reference evidence="9" key="1">
    <citation type="submission" date="2018-10" db="EMBL/GenBank/DDBJ databases">
        <title>FDA dAtabase for Regulatory Grade micrObial Sequences (FDA-ARGOS): Supporting development and validation of Infectious Disease Dx tests.</title>
        <authorList>
            <person name="Kerrigan L."/>
            <person name="Tallon L."/>
            <person name="Sadzewicz L."/>
            <person name="Sengamalay N."/>
            <person name="Ott S."/>
            <person name="Godinez A."/>
            <person name="Nagaraj S."/>
            <person name="Vavikolanu K."/>
            <person name="Nadendla S."/>
            <person name="George J."/>
            <person name="Sichtig H."/>
        </authorList>
    </citation>
    <scope>NUCLEOTIDE SEQUENCE [LARGE SCALE GENOMIC DNA]</scope>
    <source>
        <strain evidence="9">FDAARGOS_311</strain>
    </source>
</reference>
<feature type="transmembrane region" description="Helical" evidence="7">
    <location>
        <begin position="284"/>
        <end position="313"/>
    </location>
</feature>
<dbReference type="VEuPathDB" id="FungiDB:ATCC64974_111060"/>
<accession>A0A505HJR8</accession>
<evidence type="ECO:0000256" key="6">
    <source>
        <dbReference type="SAM" id="MobiDB-lite"/>
    </source>
</evidence>
<feature type="region of interest" description="Disordered" evidence="6">
    <location>
        <begin position="1"/>
        <end position="26"/>
    </location>
</feature>
<feature type="transmembrane region" description="Helical" evidence="7">
    <location>
        <begin position="203"/>
        <end position="225"/>
    </location>
</feature>
<evidence type="ECO:0000256" key="4">
    <source>
        <dbReference type="ARBA" id="ARBA00022989"/>
    </source>
</evidence>
<sequence>MARNSDVEHSIELRAPTNRDSGTPSKATFSNDAYELARVGKKEVLKRRFGLTSTVGFACSLMLTWEAVIMNIGLGLTNGGPAGLVYGFLGVWAGIISVFISMGELASMMPSAGGQYHWVSILAPRSARKFLSHVTGSVCIIAWTAAPTAAIYLAASVLQSTIAMNIPSYDPKGWHITLIMWAILLVCTVLNTWLGMILPVIEVLILLVHVLGFFAVLVPLVYLGPKADPRSIFTVSFDYGGWGDLTLATFIGLKGTVAAFVGTDGAVHMAEEVANSSRVVPRSMLLALMINGATGFAILIAFLFTAGDLLKIVESSASYPFMYMLASSTGSKGAAVVLSSMMAILQACAGLAGISSGSRMLWSFSREQAIPGWRWVRQVNQRTLVPFHSTLVVVVAAGLLSLINIGSAVVLNIILSLVLEAFFASYMISLTLLLYRRLRGDLTEPGQGGGVLNWGPFRVKGWLGTANNIFAIAYSIIMMFFGCWPPENHPAPKNINYSIVIFAGVTLISIIYYVGWARKHYQAREMAQFPT</sequence>
<dbReference type="Gene3D" id="1.20.1740.10">
    <property type="entry name" value="Amino acid/polyamine transporter I"/>
    <property type="match status" value="1"/>
</dbReference>
<comment type="caution">
    <text evidence="8">The sequence shown here is derived from an EMBL/GenBank/DDBJ whole genome shotgun (WGS) entry which is preliminary data.</text>
</comment>
<feature type="transmembrane region" description="Helical" evidence="7">
    <location>
        <begin position="245"/>
        <end position="263"/>
    </location>
</feature>
<name>A0A505HJR8_ASPNG</name>
<dbReference type="PANTHER" id="PTHR45649:SF1">
    <property type="entry name" value="TRANSPORTER, PUTATIVE (EUROFUNG)-RELATED"/>
    <property type="match status" value="1"/>
</dbReference>
<dbReference type="VEuPathDB" id="FungiDB:M747DRAFT_94208"/>
<evidence type="ECO:0000256" key="2">
    <source>
        <dbReference type="ARBA" id="ARBA00022448"/>
    </source>
</evidence>
<dbReference type="GO" id="GO:0022857">
    <property type="term" value="F:transmembrane transporter activity"/>
    <property type="evidence" value="ECO:0007669"/>
    <property type="project" value="InterPro"/>
</dbReference>
<feature type="transmembrane region" description="Helical" evidence="7">
    <location>
        <begin position="49"/>
        <end position="72"/>
    </location>
</feature>
<evidence type="ECO:0000313" key="9">
    <source>
        <dbReference type="Proteomes" id="UP000197666"/>
    </source>
</evidence>
<feature type="transmembrane region" description="Helical" evidence="7">
    <location>
        <begin position="409"/>
        <end position="435"/>
    </location>
</feature>
<organism evidence="8 9">
    <name type="scientific">Aspergillus niger</name>
    <dbReference type="NCBI Taxonomy" id="5061"/>
    <lineage>
        <taxon>Eukaryota</taxon>
        <taxon>Fungi</taxon>
        <taxon>Dikarya</taxon>
        <taxon>Ascomycota</taxon>
        <taxon>Pezizomycotina</taxon>
        <taxon>Eurotiomycetes</taxon>
        <taxon>Eurotiomycetidae</taxon>
        <taxon>Eurotiales</taxon>
        <taxon>Aspergillaceae</taxon>
        <taxon>Aspergillus</taxon>
        <taxon>Aspergillus subgen. Circumdati</taxon>
    </lineage>
</organism>
<dbReference type="Proteomes" id="UP000197666">
    <property type="component" value="Unassembled WGS sequence"/>
</dbReference>
<keyword evidence="4 7" id="KW-1133">Transmembrane helix</keyword>
<dbReference type="EMBL" id="NKJJ02000001">
    <property type="protein sequence ID" value="TPR01277.1"/>
    <property type="molecule type" value="Genomic_DNA"/>
</dbReference>
<comment type="subcellular location">
    <subcellularLocation>
        <location evidence="1">Membrane</location>
        <topology evidence="1">Multi-pass membrane protein</topology>
    </subcellularLocation>
</comment>
<dbReference type="PANTHER" id="PTHR45649">
    <property type="entry name" value="AMINO-ACID PERMEASE BAT1"/>
    <property type="match status" value="1"/>
</dbReference>
<protein>
    <submittedName>
        <fullName evidence="8">Amino acid permease family protein</fullName>
    </submittedName>
</protein>
<proteinExistence type="predicted"/>
<evidence type="ECO:0000313" key="8">
    <source>
        <dbReference type="EMBL" id="TPR01277.1"/>
    </source>
</evidence>
<gene>
    <name evidence="8" type="ORF">CAN33_0038500</name>
</gene>
<keyword evidence="5 7" id="KW-0472">Membrane</keyword>
<feature type="transmembrane region" description="Helical" evidence="7">
    <location>
        <begin position="384"/>
        <end position="403"/>
    </location>
</feature>
<feature type="transmembrane region" description="Helical" evidence="7">
    <location>
        <begin position="462"/>
        <end position="482"/>
    </location>
</feature>
<dbReference type="GO" id="GO:0016020">
    <property type="term" value="C:membrane"/>
    <property type="evidence" value="ECO:0007669"/>
    <property type="project" value="UniProtKB-SubCell"/>
</dbReference>